<proteinExistence type="predicted"/>
<evidence type="ECO:0000313" key="1">
    <source>
        <dbReference type="EMBL" id="EPR34822.1"/>
    </source>
</evidence>
<reference evidence="1 2" key="1">
    <citation type="journal article" date="2013" name="Genome Announc.">
        <title>Draft genome sequences for three mercury-methylating, sulfate-reducing bacteria.</title>
        <authorList>
            <person name="Brown S.D."/>
            <person name="Hurt R.A.Jr."/>
            <person name="Gilmour C.C."/>
            <person name="Elias D.A."/>
        </authorList>
    </citation>
    <scope>NUCLEOTIDE SEQUENCE [LARGE SCALE GENOMIC DNA]</scope>
    <source>
        <strain evidence="1 2">DSM 2059</strain>
    </source>
</reference>
<sequence>MFGSQIYEFIARLLTNLAANCGPFALVENQRLDNGLYGMFGLQHGISICNGRFERTV</sequence>
<protein>
    <submittedName>
        <fullName evidence="1">Uncharacterized protein</fullName>
    </submittedName>
</protein>
<dbReference type="RefSeq" id="WP_020878291.1">
    <property type="nucleotide sequence ID" value="NZ_ATHJ01000110.1"/>
</dbReference>
<accession>S7TC99</accession>
<organism evidence="1 2">
    <name type="scientific">Desulfococcus multivorans DSM 2059</name>
    <dbReference type="NCBI Taxonomy" id="1121405"/>
    <lineage>
        <taxon>Bacteria</taxon>
        <taxon>Pseudomonadati</taxon>
        <taxon>Thermodesulfobacteriota</taxon>
        <taxon>Desulfobacteria</taxon>
        <taxon>Desulfobacterales</taxon>
        <taxon>Desulfococcaceae</taxon>
        <taxon>Desulfococcus</taxon>
    </lineage>
</organism>
<name>S7TC99_DESML</name>
<evidence type="ECO:0000313" key="2">
    <source>
        <dbReference type="Proteomes" id="UP000014977"/>
    </source>
</evidence>
<keyword evidence="2" id="KW-1185">Reference proteome</keyword>
<comment type="caution">
    <text evidence="1">The sequence shown here is derived from an EMBL/GenBank/DDBJ whole genome shotgun (WGS) entry which is preliminary data.</text>
</comment>
<gene>
    <name evidence="1" type="ORF">dsmv_3201</name>
</gene>
<dbReference type="Proteomes" id="UP000014977">
    <property type="component" value="Unassembled WGS sequence"/>
</dbReference>
<dbReference type="EMBL" id="ATHJ01000110">
    <property type="protein sequence ID" value="EPR34822.1"/>
    <property type="molecule type" value="Genomic_DNA"/>
</dbReference>
<dbReference type="AlphaFoldDB" id="S7TC99"/>